<feature type="repeat" description="WD" evidence="3">
    <location>
        <begin position="1094"/>
        <end position="1135"/>
    </location>
</feature>
<name>W3WT51_PESFW</name>
<dbReference type="InterPro" id="IPR020472">
    <property type="entry name" value="WD40_PAC1"/>
</dbReference>
<dbReference type="Gene3D" id="3.40.50.300">
    <property type="entry name" value="P-loop containing nucleotide triphosphate hydrolases"/>
    <property type="match status" value="1"/>
</dbReference>
<dbReference type="InParanoid" id="W3WT51"/>
<dbReference type="InterPro" id="IPR042627">
    <property type="entry name" value="FBXW2"/>
</dbReference>
<feature type="repeat" description="WD" evidence="3">
    <location>
        <begin position="1346"/>
        <end position="1387"/>
    </location>
</feature>
<dbReference type="SMART" id="SM00320">
    <property type="entry name" value="WD40"/>
    <property type="match status" value="12"/>
</dbReference>
<feature type="repeat" description="WD" evidence="3">
    <location>
        <begin position="1388"/>
        <end position="1429"/>
    </location>
</feature>
<feature type="repeat" description="WD" evidence="3">
    <location>
        <begin position="1220"/>
        <end position="1261"/>
    </location>
</feature>
<dbReference type="OrthoDB" id="538223at2759"/>
<evidence type="ECO:0000313" key="6">
    <source>
        <dbReference type="Proteomes" id="UP000030651"/>
    </source>
</evidence>
<evidence type="ECO:0000256" key="1">
    <source>
        <dbReference type="ARBA" id="ARBA00022574"/>
    </source>
</evidence>
<dbReference type="OMA" id="DAHSDAC"/>
<dbReference type="SUPFAM" id="SSF52540">
    <property type="entry name" value="P-loop containing nucleoside triphosphate hydrolases"/>
    <property type="match status" value="1"/>
</dbReference>
<dbReference type="Pfam" id="PF00400">
    <property type="entry name" value="WD40"/>
    <property type="match status" value="12"/>
</dbReference>
<dbReference type="STRING" id="1229662.W3WT51"/>
<keyword evidence="2" id="KW-0677">Repeat</keyword>
<dbReference type="SUPFAM" id="SSF53167">
    <property type="entry name" value="Purine and uridine phosphorylases"/>
    <property type="match status" value="1"/>
</dbReference>
<dbReference type="KEGG" id="pfy:PFICI_10927"/>
<dbReference type="InterPro" id="IPR001680">
    <property type="entry name" value="WD40_rpt"/>
</dbReference>
<keyword evidence="6" id="KW-1185">Reference proteome</keyword>
<evidence type="ECO:0000256" key="2">
    <source>
        <dbReference type="ARBA" id="ARBA00022737"/>
    </source>
</evidence>
<proteinExistence type="predicted"/>
<dbReference type="PANTHER" id="PTHR44436:SF1">
    <property type="entry name" value="F-BOX_WD REPEAT-CONTAINING PROTEIN 2"/>
    <property type="match status" value="1"/>
</dbReference>
<feature type="repeat" description="WD" evidence="3">
    <location>
        <begin position="1054"/>
        <end position="1093"/>
    </location>
</feature>
<dbReference type="RefSeq" id="XP_007837699.1">
    <property type="nucleotide sequence ID" value="XM_007839508.1"/>
</dbReference>
<dbReference type="PROSITE" id="PS50082">
    <property type="entry name" value="WD_REPEATS_2"/>
    <property type="match status" value="12"/>
</dbReference>
<dbReference type="Gene3D" id="3.40.50.1580">
    <property type="entry name" value="Nucleoside phosphorylase domain"/>
    <property type="match status" value="1"/>
</dbReference>
<accession>W3WT51</accession>
<keyword evidence="1 3" id="KW-0853">WD repeat</keyword>
<dbReference type="eggNOG" id="KOG0266">
    <property type="taxonomic scope" value="Eukaryota"/>
</dbReference>
<sequence length="1537" mass="170294">MSDLTIYTVAWICAIGTELVAAKQFLDETHDDADQLPDHDDNTYILGKIGRHNVVIVALPYGQYGLVSAAIIARDMAHSFPKLRFALMVGIGGGAPSRRHDIRLGDIVVSSPSSGLGGVLQYDFGKTIQNESFQVTGHLNQPPQCLLRAISILEADYESDGNSIDRNIIRILDKKPHLRAKYGKPHPSTDRLFSSVYKHAGDKDQECTAVCVDASQLVTRPARLQAHQNGPMIHLGLIASANQLMRDAYMRDRLSFEKDVLCFEMEAAGLMNHFPCLIIRGICDYSDTHKSKEWQGYAAMAAAAYAKDLLRKVGTGRVEAEQKLVDTLFNVGTEVAKVNLTIRDQTRQQERRNRDDKDRQCLRDLFVTDPRIDKKRIEETKGGLLAGSYSWILTHENFNRFRNDPHNRLLWIRGDPGKGKTMLLCGIIDHLQKDFSAPLAYFFCQATINVLNNATSVLRGLIYHLASQNDLLIQHIQKQYDDKGEKLFAGANAWYDVRQIAIAVLNDPSVKNAIIIIDALDECSIDREQLLGFIVDCPKVRWIVSSRNWPDIEAKLNSAKHLNTLQLEVNQNAVTNAVNFFIDYKVDQLARTKPYKKDTTKEAVRRHLMGNAEGTFLWVALVCQELASPKVAERHTLSMLNSFPAGLDDLYERMTEHLFESVDAKICREILALVSIVYRPITLDELKGLVRSTEDLDQDEVQSIIELCGSFLTLREGTVYFVHQSAKEFLLGKASHRIVRSGTQRQHGKIFADSMDRLCNTLRRDIYNLRNPGYLTHKVKTPSPDPLSRIRYSCVYWADHLEDAELVTKGGINENSVINITLYFLKTKFLQWLEALSLMRNIPEGVQAMQTLARVLANVNSEELQRLAYDARRFLFSQKGGIGIAPLQTYTSALIFSPTNSLIKWLFQKEYPTWIELAPEVEADWNACLQTLEGHSSTVHSVAISPNGRRLASGSKDKTAKLWDAESGACLLTLQGHSDSINSVAISNDRVASASDDNTVRLWDAASGACLQTLQGHSDSLNSVAIWSDRVASASDDNTVKLWDTTSGTCVQTFQGHLNSVNSVAMSSDRVVSASDDNTVKLWDAESGACLQTLQGHSDSVNSVAMSSDSYRVASASDDNTVKLWDTMSGTCLQTFQGHSYWVRSVAMSTDGRRLISGSEDKTVKLWDAESGACLQTLPGHSNSVYSVAISADKDKLVSGSEDNTIKLWDAKSNASLQELNSHSLPLWSVAISADRRRLASGSEDKTIKLWDAESGTCLQTFRGHSAAVWSIAISTNGRRLVSGSDDETVKLWNSESGACLQTFKGHFYPVRSVAISTDGSRLSSGSDDNTIKLWDVASGVCLQTFQGHSAAVWSLAFSTDSYQLASGSDDHTVKLWSTESDACLQTLRGHSSRVRAVAISTDGCRIVSGSHDKTIKLWDVVSGVCVETIKVNHCIYYLSFEPDNPSHILSNTGYFTFDSPSIDSAPSSQAASASNRSYYKYGISADNVWIVQNGDNLIWLPPDYRPLNTIVSGPMVKIGSALGRVWAIRLAEMVKE</sequence>
<dbReference type="SUPFAM" id="SSF50978">
    <property type="entry name" value="WD40 repeat-like"/>
    <property type="match status" value="1"/>
</dbReference>
<dbReference type="Pfam" id="PF01048">
    <property type="entry name" value="PNP_UDP_1"/>
    <property type="match status" value="1"/>
</dbReference>
<feature type="domain" description="NACHT" evidence="4">
    <location>
        <begin position="408"/>
        <end position="624"/>
    </location>
</feature>
<protein>
    <recommendedName>
        <fullName evidence="4">NACHT domain-containing protein</fullName>
    </recommendedName>
</protein>
<feature type="repeat" description="WD" evidence="3">
    <location>
        <begin position="974"/>
        <end position="1013"/>
    </location>
</feature>
<dbReference type="InterPro" id="IPR019775">
    <property type="entry name" value="WD40_repeat_CS"/>
</dbReference>
<evidence type="ECO:0000259" key="4">
    <source>
        <dbReference type="PROSITE" id="PS50837"/>
    </source>
</evidence>
<dbReference type="Gene3D" id="2.130.10.10">
    <property type="entry name" value="YVTN repeat-like/Quinoprotein amine dehydrogenase"/>
    <property type="match status" value="6"/>
</dbReference>
<dbReference type="InterPro" id="IPR015943">
    <property type="entry name" value="WD40/YVTN_repeat-like_dom_sf"/>
</dbReference>
<dbReference type="GO" id="GO:0009116">
    <property type="term" value="P:nucleoside metabolic process"/>
    <property type="evidence" value="ECO:0007669"/>
    <property type="project" value="InterPro"/>
</dbReference>
<dbReference type="Pfam" id="PF22939">
    <property type="entry name" value="WHD_GPIID"/>
    <property type="match status" value="1"/>
</dbReference>
<feature type="repeat" description="WD" evidence="3">
    <location>
        <begin position="1136"/>
        <end position="1177"/>
    </location>
</feature>
<dbReference type="InterPro" id="IPR007111">
    <property type="entry name" value="NACHT_NTPase"/>
</dbReference>
<dbReference type="PRINTS" id="PR00320">
    <property type="entry name" value="GPROTEINBRPT"/>
</dbReference>
<dbReference type="EMBL" id="KI912116">
    <property type="protein sequence ID" value="ETS77053.1"/>
    <property type="molecule type" value="Genomic_DNA"/>
</dbReference>
<dbReference type="InterPro" id="IPR036322">
    <property type="entry name" value="WD40_repeat_dom_sf"/>
</dbReference>
<dbReference type="GO" id="GO:0003824">
    <property type="term" value="F:catalytic activity"/>
    <property type="evidence" value="ECO:0007669"/>
    <property type="project" value="InterPro"/>
</dbReference>
<feature type="repeat" description="WD" evidence="3">
    <location>
        <begin position="1304"/>
        <end position="1345"/>
    </location>
</feature>
<dbReference type="InterPro" id="IPR035994">
    <property type="entry name" value="Nucleoside_phosphorylase_sf"/>
</dbReference>
<evidence type="ECO:0000313" key="5">
    <source>
        <dbReference type="EMBL" id="ETS77053.1"/>
    </source>
</evidence>
<dbReference type="GeneID" id="19275940"/>
<organism evidence="5 6">
    <name type="scientific">Pestalotiopsis fici (strain W106-1 / CGMCC3.15140)</name>
    <dbReference type="NCBI Taxonomy" id="1229662"/>
    <lineage>
        <taxon>Eukaryota</taxon>
        <taxon>Fungi</taxon>
        <taxon>Dikarya</taxon>
        <taxon>Ascomycota</taxon>
        <taxon>Pezizomycotina</taxon>
        <taxon>Sordariomycetes</taxon>
        <taxon>Xylariomycetidae</taxon>
        <taxon>Amphisphaeriales</taxon>
        <taxon>Sporocadaceae</taxon>
        <taxon>Pestalotiopsis</taxon>
    </lineage>
</organism>
<dbReference type="eggNOG" id="KOG0274">
    <property type="taxonomic scope" value="Eukaryota"/>
</dbReference>
<evidence type="ECO:0000256" key="3">
    <source>
        <dbReference type="PROSITE-ProRule" id="PRU00221"/>
    </source>
</evidence>
<dbReference type="PROSITE" id="PS50837">
    <property type="entry name" value="NACHT"/>
    <property type="match status" value="1"/>
</dbReference>
<dbReference type="InterPro" id="IPR054471">
    <property type="entry name" value="GPIID_WHD"/>
</dbReference>
<dbReference type="InterPro" id="IPR027417">
    <property type="entry name" value="P-loop_NTPase"/>
</dbReference>
<dbReference type="PROSITE" id="PS50294">
    <property type="entry name" value="WD_REPEATS_REGION"/>
    <property type="match status" value="12"/>
</dbReference>
<dbReference type="Pfam" id="PF24883">
    <property type="entry name" value="NPHP3_N"/>
    <property type="match status" value="1"/>
</dbReference>
<dbReference type="InterPro" id="IPR011047">
    <property type="entry name" value="Quinoprotein_ADH-like_sf"/>
</dbReference>
<dbReference type="HOGENOM" id="CLU_000288_6_16_1"/>
<dbReference type="SUPFAM" id="SSF50998">
    <property type="entry name" value="Quinoprotein alcohol dehydrogenase-like"/>
    <property type="match status" value="1"/>
</dbReference>
<dbReference type="PROSITE" id="PS00678">
    <property type="entry name" value="WD_REPEATS_1"/>
    <property type="match status" value="10"/>
</dbReference>
<dbReference type="InterPro" id="IPR000845">
    <property type="entry name" value="Nucleoside_phosphorylase_d"/>
</dbReference>
<feature type="repeat" description="WD" evidence="3">
    <location>
        <begin position="1262"/>
        <end position="1303"/>
    </location>
</feature>
<dbReference type="Proteomes" id="UP000030651">
    <property type="component" value="Unassembled WGS sequence"/>
</dbReference>
<reference evidence="6" key="1">
    <citation type="journal article" date="2015" name="BMC Genomics">
        <title>Genomic and transcriptomic analysis of the endophytic fungus Pestalotiopsis fici reveals its lifestyle and high potential for synthesis of natural products.</title>
        <authorList>
            <person name="Wang X."/>
            <person name="Zhang X."/>
            <person name="Liu L."/>
            <person name="Xiang M."/>
            <person name="Wang W."/>
            <person name="Sun X."/>
            <person name="Che Y."/>
            <person name="Guo L."/>
            <person name="Liu G."/>
            <person name="Guo L."/>
            <person name="Wang C."/>
            <person name="Yin W.B."/>
            <person name="Stadler M."/>
            <person name="Zhang X."/>
            <person name="Liu X."/>
        </authorList>
    </citation>
    <scope>NUCLEOTIDE SEQUENCE [LARGE SCALE GENOMIC DNA]</scope>
    <source>
        <strain evidence="6">W106-1 / CGMCC3.15140</strain>
    </source>
</reference>
<dbReference type="CDD" id="cd00200">
    <property type="entry name" value="WD40"/>
    <property type="match status" value="2"/>
</dbReference>
<feature type="repeat" description="WD" evidence="3">
    <location>
        <begin position="932"/>
        <end position="973"/>
    </location>
</feature>
<gene>
    <name evidence="5" type="ORF">PFICI_10927</name>
</gene>
<feature type="repeat" description="WD" evidence="3">
    <location>
        <begin position="1178"/>
        <end position="1219"/>
    </location>
</feature>
<feature type="repeat" description="WD" evidence="3">
    <location>
        <begin position="1014"/>
        <end position="1053"/>
    </location>
</feature>
<dbReference type="InterPro" id="IPR056884">
    <property type="entry name" value="NPHP3-like_N"/>
</dbReference>
<dbReference type="PANTHER" id="PTHR44436">
    <property type="entry name" value="F-BOX/WD REPEAT-CONTAINING PROTEIN 2"/>
    <property type="match status" value="1"/>
</dbReference>